<dbReference type="EMBL" id="LT629748">
    <property type="protein sequence ID" value="SDS42650.1"/>
    <property type="molecule type" value="Genomic_DNA"/>
</dbReference>
<dbReference type="Pfam" id="PF10982">
    <property type="entry name" value="DUF2789"/>
    <property type="match status" value="1"/>
</dbReference>
<organism evidence="1 2">
    <name type="scientific">Halopseudomonas litoralis</name>
    <dbReference type="NCBI Taxonomy" id="797277"/>
    <lineage>
        <taxon>Bacteria</taxon>
        <taxon>Pseudomonadati</taxon>
        <taxon>Pseudomonadota</taxon>
        <taxon>Gammaproteobacteria</taxon>
        <taxon>Pseudomonadales</taxon>
        <taxon>Pseudomonadaceae</taxon>
        <taxon>Halopseudomonas</taxon>
    </lineage>
</organism>
<dbReference type="Proteomes" id="UP000243426">
    <property type="component" value="Chromosome I"/>
</dbReference>
<proteinExistence type="predicted"/>
<keyword evidence="2" id="KW-1185">Reference proteome</keyword>
<dbReference type="OrthoDB" id="5828847at2"/>
<reference evidence="2" key="1">
    <citation type="submission" date="2016-10" db="EMBL/GenBank/DDBJ databases">
        <authorList>
            <person name="Varghese N."/>
            <person name="Submissions S."/>
        </authorList>
    </citation>
    <scope>NUCLEOTIDE SEQUENCE [LARGE SCALE GENOMIC DNA]</scope>
    <source>
        <strain evidence="2">2SM5</strain>
    </source>
</reference>
<protein>
    <recommendedName>
        <fullName evidence="3">DUF2789 domain-containing protein</fullName>
    </recommendedName>
</protein>
<evidence type="ECO:0008006" key="3">
    <source>
        <dbReference type="Google" id="ProtNLM"/>
    </source>
</evidence>
<dbReference type="InterPro" id="IPR038086">
    <property type="entry name" value="DUF2789_sf"/>
</dbReference>
<evidence type="ECO:0000313" key="1">
    <source>
        <dbReference type="EMBL" id="SDS42650.1"/>
    </source>
</evidence>
<dbReference type="Gene3D" id="1.10.10.1130">
    <property type="entry name" value="Uncharacterised protein PF10982, DUF2789"/>
    <property type="match status" value="1"/>
</dbReference>
<accession>A0A1H1S3H6</accession>
<sequence length="77" mass="8798">MELPNHDLGNLFEQLGLSSKPEDIEAFFASHSLPPGVKLIDAPFWTPAQARFLKEEMREDAEWAPIVDQLNVRLHEN</sequence>
<evidence type="ECO:0000313" key="2">
    <source>
        <dbReference type="Proteomes" id="UP000243426"/>
    </source>
</evidence>
<gene>
    <name evidence="1" type="ORF">SAMN05216198_1922</name>
</gene>
<dbReference type="STRING" id="797277.SAMN05216198_1922"/>
<name>A0A1H1S3H6_9GAMM</name>
<dbReference type="AlphaFoldDB" id="A0A1H1S3H6"/>
<dbReference type="RefSeq" id="WP_090273104.1">
    <property type="nucleotide sequence ID" value="NZ_LT629748.1"/>
</dbReference>
<dbReference type="InterPro" id="IPR021250">
    <property type="entry name" value="DUF2789"/>
</dbReference>